<protein>
    <submittedName>
        <fullName evidence="5">Transcriptional regulator, HxlR family</fullName>
    </submittedName>
</protein>
<evidence type="ECO:0000256" key="1">
    <source>
        <dbReference type="ARBA" id="ARBA00023015"/>
    </source>
</evidence>
<sequence>MILISISSGNHRFREIERSIPKITSKVLAKELKDLEDNYLIKRTVYDGRPVVIKYQVTPYAKTLQPVIKALSDWGKNHRKDIFDK</sequence>
<keyword evidence="3" id="KW-0804">Transcription</keyword>
<dbReference type="Gene3D" id="1.10.10.10">
    <property type="entry name" value="Winged helix-like DNA-binding domain superfamily/Winged helix DNA-binding domain"/>
    <property type="match status" value="1"/>
</dbReference>
<reference evidence="6" key="1">
    <citation type="submission" date="2016-10" db="EMBL/GenBank/DDBJ databases">
        <authorList>
            <person name="Varghese N."/>
            <person name="Submissions S."/>
        </authorList>
    </citation>
    <scope>NUCLEOTIDE SEQUENCE [LARGE SCALE GENOMIC DNA]</scope>
    <source>
        <strain evidence="6">DSM 14807</strain>
    </source>
</reference>
<evidence type="ECO:0000256" key="3">
    <source>
        <dbReference type="ARBA" id="ARBA00023163"/>
    </source>
</evidence>
<evidence type="ECO:0000256" key="2">
    <source>
        <dbReference type="ARBA" id="ARBA00023125"/>
    </source>
</evidence>
<accession>A0A1I7NN67</accession>
<gene>
    <name evidence="5" type="ORF">SAMN05660895_2415</name>
</gene>
<dbReference type="PANTHER" id="PTHR33204">
    <property type="entry name" value="TRANSCRIPTIONAL REGULATOR, MARR FAMILY"/>
    <property type="match status" value="1"/>
</dbReference>
<keyword evidence="2" id="KW-0238">DNA-binding</keyword>
<dbReference type="PROSITE" id="PS51118">
    <property type="entry name" value="HTH_HXLR"/>
    <property type="match status" value="1"/>
</dbReference>
<dbReference type="InterPro" id="IPR036390">
    <property type="entry name" value="WH_DNA-bd_sf"/>
</dbReference>
<dbReference type="EMBL" id="FPCJ01000001">
    <property type="protein sequence ID" value="SFV36107.1"/>
    <property type="molecule type" value="Genomic_DNA"/>
</dbReference>
<proteinExistence type="predicted"/>
<dbReference type="InterPro" id="IPR002577">
    <property type="entry name" value="HTH_HxlR"/>
</dbReference>
<organism evidence="5 6">
    <name type="scientific">Thermoflavifilum thermophilum</name>
    <dbReference type="NCBI Taxonomy" id="1393122"/>
    <lineage>
        <taxon>Bacteria</taxon>
        <taxon>Pseudomonadati</taxon>
        <taxon>Bacteroidota</taxon>
        <taxon>Chitinophagia</taxon>
        <taxon>Chitinophagales</taxon>
        <taxon>Chitinophagaceae</taxon>
        <taxon>Thermoflavifilum</taxon>
    </lineage>
</organism>
<evidence type="ECO:0000259" key="4">
    <source>
        <dbReference type="PROSITE" id="PS51118"/>
    </source>
</evidence>
<dbReference type="InterPro" id="IPR036388">
    <property type="entry name" value="WH-like_DNA-bd_sf"/>
</dbReference>
<dbReference type="GO" id="GO:0003677">
    <property type="term" value="F:DNA binding"/>
    <property type="evidence" value="ECO:0007669"/>
    <property type="project" value="UniProtKB-KW"/>
</dbReference>
<dbReference type="PANTHER" id="PTHR33204:SF29">
    <property type="entry name" value="TRANSCRIPTIONAL REGULATOR"/>
    <property type="match status" value="1"/>
</dbReference>
<name>A0A1I7NN67_9BACT</name>
<dbReference type="Proteomes" id="UP000199537">
    <property type="component" value="Unassembled WGS sequence"/>
</dbReference>
<feature type="domain" description="HTH hxlR-type" evidence="4">
    <location>
        <begin position="1"/>
        <end position="83"/>
    </location>
</feature>
<evidence type="ECO:0000313" key="5">
    <source>
        <dbReference type="EMBL" id="SFV36107.1"/>
    </source>
</evidence>
<keyword evidence="6" id="KW-1185">Reference proteome</keyword>
<dbReference type="AlphaFoldDB" id="A0A1I7NN67"/>
<dbReference type="Pfam" id="PF01638">
    <property type="entry name" value="HxlR"/>
    <property type="match status" value="1"/>
</dbReference>
<keyword evidence="1" id="KW-0805">Transcription regulation</keyword>
<evidence type="ECO:0000313" key="6">
    <source>
        <dbReference type="Proteomes" id="UP000199537"/>
    </source>
</evidence>
<dbReference type="SUPFAM" id="SSF46785">
    <property type="entry name" value="Winged helix' DNA-binding domain"/>
    <property type="match status" value="1"/>
</dbReference>